<feature type="compositionally biased region" description="Basic and acidic residues" evidence="4">
    <location>
        <begin position="340"/>
        <end position="355"/>
    </location>
</feature>
<feature type="compositionally biased region" description="Low complexity" evidence="4">
    <location>
        <begin position="223"/>
        <end position="242"/>
    </location>
</feature>
<evidence type="ECO:0000256" key="1">
    <source>
        <dbReference type="ARBA" id="ARBA00003944"/>
    </source>
</evidence>
<keyword evidence="7" id="KW-1185">Reference proteome</keyword>
<dbReference type="GO" id="GO:0044780">
    <property type="term" value="P:bacterial-type flagellum assembly"/>
    <property type="evidence" value="ECO:0007669"/>
    <property type="project" value="InterPro"/>
</dbReference>
<dbReference type="InterPro" id="IPR001635">
    <property type="entry name" value="Flag_hook_Flik"/>
</dbReference>
<comment type="function">
    <text evidence="1">Controls the length of the flagellar hook.</text>
</comment>
<dbReference type="InterPro" id="IPR038610">
    <property type="entry name" value="FliK-like_C_sf"/>
</dbReference>
<feature type="compositionally biased region" description="Gly residues" evidence="4">
    <location>
        <begin position="361"/>
        <end position="371"/>
    </location>
</feature>
<dbReference type="InterPro" id="IPR052563">
    <property type="entry name" value="FliK"/>
</dbReference>
<keyword evidence="6" id="KW-0966">Cell projection</keyword>
<evidence type="ECO:0000259" key="5">
    <source>
        <dbReference type="Pfam" id="PF02120"/>
    </source>
</evidence>
<gene>
    <name evidence="6" type="ORF">D9V41_05180</name>
</gene>
<feature type="compositionally biased region" description="Low complexity" evidence="4">
    <location>
        <begin position="10"/>
        <end position="21"/>
    </location>
</feature>
<keyword evidence="6" id="KW-0969">Cilium</keyword>
<reference evidence="6 7" key="1">
    <citation type="submission" date="2018-10" db="EMBL/GenBank/DDBJ databases">
        <title>Aeromicrobium sp. 9W16Y-2 whole genome shotgun sequence.</title>
        <authorList>
            <person name="Li F."/>
        </authorList>
    </citation>
    <scope>NUCLEOTIDE SEQUENCE [LARGE SCALE GENOMIC DNA]</scope>
    <source>
        <strain evidence="6 7">9W16Y-2</strain>
    </source>
</reference>
<feature type="region of interest" description="Disordered" evidence="4">
    <location>
        <begin position="43"/>
        <end position="97"/>
    </location>
</feature>
<dbReference type="AlphaFoldDB" id="A0A3L8PMA5"/>
<comment type="caution">
    <text evidence="6">The sequence shown here is derived from an EMBL/GenBank/DDBJ whole genome shotgun (WGS) entry which is preliminary data.</text>
</comment>
<evidence type="ECO:0000256" key="4">
    <source>
        <dbReference type="SAM" id="MobiDB-lite"/>
    </source>
</evidence>
<sequence>MKVVSTTSVAMPGTEAGAAEPAGDGFAALLAAVLAPAAPPPAVRLVAAPPVGDRPATAADEASPDPAQGPVLGVDPTDAAAMPGAAESTAAPPAEGPATLVAPPVVGEGETAPAVGAPKSPVAEGVPALSSPAVPAMPTEAGTVSLEAVVADAPPNLGPPSPAGGEPGPIALSSHEATAPVSPAIEVEAPSGDAKTVVEAAVPDPRAAEALPPDLRPIGSRDAGPGAPPSLAALLTPTPAAGVDAPAPNRTSSPVPPAPIEQVHPAIARLATSGGDGVHRLTVRLHPEELGPVQITVTVRDGSVHVSLTALDDAQALLQSGTPELRRMLEDAGLANVGVDVRDGSGEGGQHHDDEAPAPGGPRGGADGGLDAGDPRPQRSADPGAVDLRL</sequence>
<evidence type="ECO:0000313" key="7">
    <source>
        <dbReference type="Proteomes" id="UP000282515"/>
    </source>
</evidence>
<evidence type="ECO:0000313" key="6">
    <source>
        <dbReference type="EMBL" id="RLV56471.1"/>
    </source>
</evidence>
<proteinExistence type="inferred from homology"/>
<name>A0A3L8PMA5_9ACTN</name>
<dbReference type="CDD" id="cd17470">
    <property type="entry name" value="T3SS_Flik_C"/>
    <property type="match status" value="1"/>
</dbReference>
<dbReference type="Gene3D" id="3.30.750.140">
    <property type="match status" value="1"/>
</dbReference>
<feature type="region of interest" description="Disordered" evidence="4">
    <location>
        <begin position="338"/>
        <end position="390"/>
    </location>
</feature>
<dbReference type="Pfam" id="PF02120">
    <property type="entry name" value="Flg_hook"/>
    <property type="match status" value="1"/>
</dbReference>
<protein>
    <submittedName>
        <fullName evidence="6">Flagellar hook-length control protein FliK</fullName>
    </submittedName>
</protein>
<organism evidence="6 7">
    <name type="scientific">Aeromicrobium phragmitis</name>
    <dbReference type="NCBI Taxonomy" id="2478914"/>
    <lineage>
        <taxon>Bacteria</taxon>
        <taxon>Bacillati</taxon>
        <taxon>Actinomycetota</taxon>
        <taxon>Actinomycetes</taxon>
        <taxon>Propionibacteriales</taxon>
        <taxon>Nocardioidaceae</taxon>
        <taxon>Aeromicrobium</taxon>
    </lineage>
</organism>
<keyword evidence="3" id="KW-1005">Bacterial flagellum biogenesis</keyword>
<dbReference type="OrthoDB" id="3791041at2"/>
<dbReference type="InterPro" id="IPR021136">
    <property type="entry name" value="Flagellar_hook_control-like_C"/>
</dbReference>
<evidence type="ECO:0000256" key="2">
    <source>
        <dbReference type="ARBA" id="ARBA00009149"/>
    </source>
</evidence>
<dbReference type="PANTHER" id="PTHR37533:SF2">
    <property type="entry name" value="FLAGELLAR HOOK-LENGTH CONTROL PROTEIN"/>
    <property type="match status" value="1"/>
</dbReference>
<evidence type="ECO:0000256" key="3">
    <source>
        <dbReference type="ARBA" id="ARBA00022795"/>
    </source>
</evidence>
<keyword evidence="6" id="KW-0282">Flagellum</keyword>
<accession>A0A3L8PMA5</accession>
<comment type="similarity">
    <text evidence="2">Belongs to the FliK family.</text>
</comment>
<dbReference type="EMBL" id="RDBF01000003">
    <property type="protein sequence ID" value="RLV56471.1"/>
    <property type="molecule type" value="Genomic_DNA"/>
</dbReference>
<dbReference type="PANTHER" id="PTHR37533">
    <property type="entry name" value="FLAGELLAR HOOK-LENGTH CONTROL PROTEIN"/>
    <property type="match status" value="1"/>
</dbReference>
<dbReference type="RefSeq" id="WP_121793478.1">
    <property type="nucleotide sequence ID" value="NZ_RDBF01000003.1"/>
</dbReference>
<dbReference type="GO" id="GO:0009424">
    <property type="term" value="C:bacterial-type flagellum hook"/>
    <property type="evidence" value="ECO:0007669"/>
    <property type="project" value="InterPro"/>
</dbReference>
<dbReference type="Proteomes" id="UP000282515">
    <property type="component" value="Unassembled WGS sequence"/>
</dbReference>
<feature type="domain" description="Flagellar hook-length control protein-like C-terminal" evidence="5">
    <location>
        <begin position="271"/>
        <end position="349"/>
    </location>
</feature>
<feature type="region of interest" description="Disordered" evidence="4">
    <location>
        <begin position="203"/>
        <end position="259"/>
    </location>
</feature>
<feature type="region of interest" description="Disordered" evidence="4">
    <location>
        <begin position="1"/>
        <end position="21"/>
    </location>
</feature>
<dbReference type="PRINTS" id="PR01007">
    <property type="entry name" value="FLGHOOKFLIK"/>
</dbReference>